<protein>
    <submittedName>
        <fullName evidence="1">DUF6507 family protein</fullName>
    </submittedName>
</protein>
<dbReference type="EMBL" id="JBHTHR010000217">
    <property type="protein sequence ID" value="MFD0801417.1"/>
    <property type="molecule type" value="Genomic_DNA"/>
</dbReference>
<dbReference type="InterPro" id="IPR045436">
    <property type="entry name" value="DUF6507"/>
</dbReference>
<dbReference type="Pfam" id="PF20117">
    <property type="entry name" value="DUF6507"/>
    <property type="match status" value="1"/>
</dbReference>
<evidence type="ECO:0000313" key="1">
    <source>
        <dbReference type="EMBL" id="MFD0801417.1"/>
    </source>
</evidence>
<organism evidence="1 2">
    <name type="scientific">Streptomonospora algeriensis</name>
    <dbReference type="NCBI Taxonomy" id="995084"/>
    <lineage>
        <taxon>Bacteria</taxon>
        <taxon>Bacillati</taxon>
        <taxon>Actinomycetota</taxon>
        <taxon>Actinomycetes</taxon>
        <taxon>Streptosporangiales</taxon>
        <taxon>Nocardiopsidaceae</taxon>
        <taxon>Streptomonospora</taxon>
    </lineage>
</organism>
<evidence type="ECO:0000313" key="2">
    <source>
        <dbReference type="Proteomes" id="UP001596956"/>
    </source>
</evidence>
<gene>
    <name evidence="1" type="ORF">ACFQZU_08810</name>
</gene>
<comment type="caution">
    <text evidence="1">The sequence shown here is derived from an EMBL/GenBank/DDBJ whole genome shotgun (WGS) entry which is preliminary data.</text>
</comment>
<proteinExistence type="predicted"/>
<sequence length="113" mass="11698">MSNWDVSPEGVNSVLTTVGGHVGDEAMTEGLTGQIDDFGTHVENASEQAASAPIGQALQEFVDHFGPMMWTMVARTSSAVSAGSEATTAYIDGDLEMAADAQGNAGDISDLEF</sequence>
<accession>A0ABW3BE65</accession>
<name>A0ABW3BE65_9ACTN</name>
<dbReference type="Proteomes" id="UP001596956">
    <property type="component" value="Unassembled WGS sequence"/>
</dbReference>
<reference evidence="2" key="1">
    <citation type="journal article" date="2019" name="Int. J. Syst. Evol. Microbiol.">
        <title>The Global Catalogue of Microorganisms (GCM) 10K type strain sequencing project: providing services to taxonomists for standard genome sequencing and annotation.</title>
        <authorList>
            <consortium name="The Broad Institute Genomics Platform"/>
            <consortium name="The Broad Institute Genome Sequencing Center for Infectious Disease"/>
            <person name="Wu L."/>
            <person name="Ma J."/>
        </authorList>
    </citation>
    <scope>NUCLEOTIDE SEQUENCE [LARGE SCALE GENOMIC DNA]</scope>
    <source>
        <strain evidence="2">CCUG 63369</strain>
    </source>
</reference>
<keyword evidence="2" id="KW-1185">Reference proteome</keyword>